<protein>
    <submittedName>
        <fullName evidence="1">Uncharacterized protein</fullName>
    </submittedName>
</protein>
<sequence length="466" mass="50807">MSSNVPRTNAQPGISAPTSTNPNDLQTLAAFQAAFSMAQSAQQQQPQTPNAAHAPQPPQQQQASQVAPQLLAQPAESVSNAQWPGSIWPAMSPQLAQFAMIGLVQQLAAAGGLAVPNSIFADAQKFSQAILPSEGYDAAVADRLRKAEAEGVSAKDALHGMHGEYNHSANLWIDYYLDRKKIIDKLVAAPSSSSSPSFSSAQPVRTVKKPTFGFSKSESASAPPIVKREKTVKAPVSSASGPSASVPSARSSRNTANSMSSRYFCSTSKADKEKSVLPPPPSREPSPPTTVVRHTTNRGNAFTEEDNSYLIQYVSWATSRNPNIPKSKIIRAITRKAPHHPEGSWAAKWQQMPIVDEIYQNAGRSVDNISVSGSEEEAEAAPLRTPKRRRISEPSTKKSALSEDIESMAQWVSQHFSDWKAMSDKMRWKPFTEENPKKTHLEWAELYTKHRSDVITRAKEIRGKMA</sequence>
<evidence type="ECO:0000313" key="2">
    <source>
        <dbReference type="Proteomes" id="UP000814128"/>
    </source>
</evidence>
<proteinExistence type="predicted"/>
<dbReference type="EMBL" id="MU273469">
    <property type="protein sequence ID" value="KAI0036633.1"/>
    <property type="molecule type" value="Genomic_DNA"/>
</dbReference>
<reference evidence="1" key="2">
    <citation type="journal article" date="2022" name="New Phytol.">
        <title>Evolutionary transition to the ectomycorrhizal habit in the genomes of a hyperdiverse lineage of mushroom-forming fungi.</title>
        <authorList>
            <person name="Looney B."/>
            <person name="Miyauchi S."/>
            <person name="Morin E."/>
            <person name="Drula E."/>
            <person name="Courty P.E."/>
            <person name="Kohler A."/>
            <person name="Kuo A."/>
            <person name="LaButti K."/>
            <person name="Pangilinan J."/>
            <person name="Lipzen A."/>
            <person name="Riley R."/>
            <person name="Andreopoulos W."/>
            <person name="He G."/>
            <person name="Johnson J."/>
            <person name="Nolan M."/>
            <person name="Tritt A."/>
            <person name="Barry K.W."/>
            <person name="Grigoriev I.V."/>
            <person name="Nagy L.G."/>
            <person name="Hibbett D."/>
            <person name="Henrissat B."/>
            <person name="Matheny P.B."/>
            <person name="Labbe J."/>
            <person name="Martin F.M."/>
        </authorList>
    </citation>
    <scope>NUCLEOTIDE SEQUENCE</scope>
    <source>
        <strain evidence="1">EC-137</strain>
    </source>
</reference>
<gene>
    <name evidence="1" type="ORF">K488DRAFT_81877</name>
</gene>
<accession>A0ACB8QY32</accession>
<comment type="caution">
    <text evidence="1">The sequence shown here is derived from an EMBL/GenBank/DDBJ whole genome shotgun (WGS) entry which is preliminary data.</text>
</comment>
<keyword evidence="2" id="KW-1185">Reference proteome</keyword>
<evidence type="ECO:0000313" key="1">
    <source>
        <dbReference type="EMBL" id="KAI0036633.1"/>
    </source>
</evidence>
<organism evidence="1 2">
    <name type="scientific">Vararia minispora EC-137</name>
    <dbReference type="NCBI Taxonomy" id="1314806"/>
    <lineage>
        <taxon>Eukaryota</taxon>
        <taxon>Fungi</taxon>
        <taxon>Dikarya</taxon>
        <taxon>Basidiomycota</taxon>
        <taxon>Agaricomycotina</taxon>
        <taxon>Agaricomycetes</taxon>
        <taxon>Russulales</taxon>
        <taxon>Lachnocladiaceae</taxon>
        <taxon>Vararia</taxon>
    </lineage>
</organism>
<reference evidence="1" key="1">
    <citation type="submission" date="2021-02" db="EMBL/GenBank/DDBJ databases">
        <authorList>
            <consortium name="DOE Joint Genome Institute"/>
            <person name="Ahrendt S."/>
            <person name="Looney B.P."/>
            <person name="Miyauchi S."/>
            <person name="Morin E."/>
            <person name="Drula E."/>
            <person name="Courty P.E."/>
            <person name="Chicoki N."/>
            <person name="Fauchery L."/>
            <person name="Kohler A."/>
            <person name="Kuo A."/>
            <person name="Labutti K."/>
            <person name="Pangilinan J."/>
            <person name="Lipzen A."/>
            <person name="Riley R."/>
            <person name="Andreopoulos W."/>
            <person name="He G."/>
            <person name="Johnson J."/>
            <person name="Barry K.W."/>
            <person name="Grigoriev I.V."/>
            <person name="Nagy L."/>
            <person name="Hibbett D."/>
            <person name="Henrissat B."/>
            <person name="Matheny P.B."/>
            <person name="Labbe J."/>
            <person name="Martin F."/>
        </authorList>
    </citation>
    <scope>NUCLEOTIDE SEQUENCE</scope>
    <source>
        <strain evidence="1">EC-137</strain>
    </source>
</reference>
<name>A0ACB8QY32_9AGAM</name>
<dbReference type="Proteomes" id="UP000814128">
    <property type="component" value="Unassembled WGS sequence"/>
</dbReference>